<dbReference type="EC" id="4.2.3.-" evidence="8"/>
<dbReference type="InterPro" id="IPR050148">
    <property type="entry name" value="Terpene_synthase-like"/>
</dbReference>
<evidence type="ECO:0000256" key="3">
    <source>
        <dbReference type="ARBA" id="ARBA00006333"/>
    </source>
</evidence>
<evidence type="ECO:0000313" key="9">
    <source>
        <dbReference type="Proteomes" id="UP001567538"/>
    </source>
</evidence>
<dbReference type="Proteomes" id="UP001567538">
    <property type="component" value="Unassembled WGS sequence"/>
</dbReference>
<evidence type="ECO:0000256" key="5">
    <source>
        <dbReference type="ARBA" id="ARBA00023239"/>
    </source>
</evidence>
<dbReference type="InterPro" id="IPR036965">
    <property type="entry name" value="Terpene_synth_N_sf"/>
</dbReference>
<protein>
    <submittedName>
        <fullName evidence="8">Trehalose-6-P synthase/phosphatase complex synthase subunit</fullName>
        <ecNumber evidence="8">4.2.3.-</ecNumber>
    </submittedName>
</protein>
<dbReference type="InterPro" id="IPR008949">
    <property type="entry name" value="Isoprenoid_synthase_dom_sf"/>
</dbReference>
<evidence type="ECO:0000313" key="8">
    <source>
        <dbReference type="EMBL" id="KAL1560794.1"/>
    </source>
</evidence>
<reference evidence="8 9" key="1">
    <citation type="submission" date="2024-06" db="EMBL/GenBank/DDBJ databases">
        <title>A chromosome level genome sequence of Diviner's sage (Salvia divinorum).</title>
        <authorList>
            <person name="Ford S.A."/>
            <person name="Ro D.-K."/>
            <person name="Ness R.W."/>
            <person name="Phillips M.A."/>
        </authorList>
    </citation>
    <scope>NUCLEOTIDE SEQUENCE [LARGE SCALE GENOMIC DNA]</scope>
    <source>
        <strain evidence="8">SAF-2024a</strain>
        <tissue evidence="8">Leaf</tissue>
    </source>
</reference>
<dbReference type="PANTHER" id="PTHR31225">
    <property type="entry name" value="OS04G0344100 PROTEIN-RELATED"/>
    <property type="match status" value="1"/>
</dbReference>
<dbReference type="SUPFAM" id="SSF48239">
    <property type="entry name" value="Terpenoid cyclases/Protein prenyltransferases"/>
    <property type="match status" value="1"/>
</dbReference>
<dbReference type="AlphaFoldDB" id="A0ABD1HWE1"/>
<dbReference type="SFLD" id="SFLDS00005">
    <property type="entry name" value="Isoprenoid_Synthase_Type_I"/>
    <property type="match status" value="1"/>
</dbReference>
<feature type="domain" description="Terpene synthase metal-binding" evidence="7">
    <location>
        <begin position="267"/>
        <end position="502"/>
    </location>
</feature>
<comment type="caution">
    <text evidence="8">The sequence shown here is derived from an EMBL/GenBank/DDBJ whole genome shotgun (WGS) entry which is preliminary data.</text>
</comment>
<keyword evidence="9" id="KW-1185">Reference proteome</keyword>
<feature type="domain" description="Terpene synthase N-terminal" evidence="6">
    <location>
        <begin position="29"/>
        <end position="208"/>
    </location>
</feature>
<evidence type="ECO:0000259" key="7">
    <source>
        <dbReference type="Pfam" id="PF03936"/>
    </source>
</evidence>
<dbReference type="InterPro" id="IPR008930">
    <property type="entry name" value="Terpenoid_cyclase/PrenylTrfase"/>
</dbReference>
<dbReference type="InterPro" id="IPR034741">
    <property type="entry name" value="Terpene_cyclase-like_1_C"/>
</dbReference>
<dbReference type="InterPro" id="IPR001906">
    <property type="entry name" value="Terpene_synth_N"/>
</dbReference>
<dbReference type="FunFam" id="1.10.600.10:FF:000007">
    <property type="entry name" value="Isoprene synthase, chloroplastic"/>
    <property type="match status" value="1"/>
</dbReference>
<dbReference type="CDD" id="cd00684">
    <property type="entry name" value="Terpene_cyclase_plant_C1"/>
    <property type="match status" value="1"/>
</dbReference>
<organism evidence="8 9">
    <name type="scientific">Salvia divinorum</name>
    <name type="common">Maria pastora</name>
    <name type="synonym">Diviner's sage</name>
    <dbReference type="NCBI Taxonomy" id="28513"/>
    <lineage>
        <taxon>Eukaryota</taxon>
        <taxon>Viridiplantae</taxon>
        <taxon>Streptophyta</taxon>
        <taxon>Embryophyta</taxon>
        <taxon>Tracheophyta</taxon>
        <taxon>Spermatophyta</taxon>
        <taxon>Magnoliopsida</taxon>
        <taxon>eudicotyledons</taxon>
        <taxon>Gunneridae</taxon>
        <taxon>Pentapetalae</taxon>
        <taxon>asterids</taxon>
        <taxon>lamiids</taxon>
        <taxon>Lamiales</taxon>
        <taxon>Lamiaceae</taxon>
        <taxon>Nepetoideae</taxon>
        <taxon>Mentheae</taxon>
        <taxon>Salviinae</taxon>
        <taxon>Salvia</taxon>
        <taxon>Salvia subgen. Calosphace</taxon>
    </lineage>
</organism>
<dbReference type="Pfam" id="PF03936">
    <property type="entry name" value="Terpene_synth_C"/>
    <property type="match status" value="1"/>
</dbReference>
<sequence>MEICSLPVPTKNGKSLDEIRKSVKFHPSIWGDFFLKYYNSDNTKITDAEQEELTKQKEMVRKLLAQTPDDSTYKLELIDVIQRLGVEYHFEKEIEESLKYIHDNYKHQNNKDINDLRTVALRFRLLRQQGYNVSCDVFRKFIDNEGNFVASLENNVEGLLNLYEAAHLATHGDEILDRAIEFCSSHLRASQLNKMIDVSLSKRVNEALILNMPLRKSLTRLGARKFIPVYEEDESHNEILLNFAKLDFNVVQKMHQRELSDATRWWKKLDVANKMPYARDRIAECFFWMLGVYFEPCYANARRILLRFISMASIIDDTYEYATLDELQILTDAIQRWDVNATLEDSPPYIQMCYRSVIETYYEIENEMEKTGDSYRVQYAIKDMKKLVMAYFEEPKWLYNKYIPTVEEYMKVSIVSCGYMAMSTTSLLGMGDQVRKEDFDWIINEPLIVLASSAICRLMDDLVGDEYEQKTSSVDCYMKQYGMSKEEVCVELRRQVKNAWKDMNQECLEPKPASLPILMRIFNLGRVIHLLYSDDDCYANPIKSKEWIKLVLVEPLKI</sequence>
<proteinExistence type="inferred from homology"/>
<keyword evidence="4" id="KW-0479">Metal-binding</keyword>
<comment type="pathway">
    <text evidence="2">Secondary metabolite biosynthesis; terpenoid biosynthesis.</text>
</comment>
<comment type="cofactor">
    <cofactor evidence="1">
        <name>Mg(2+)</name>
        <dbReference type="ChEBI" id="CHEBI:18420"/>
    </cofactor>
</comment>
<dbReference type="PANTHER" id="PTHR31225:SF221">
    <property type="entry name" value="(-)-GERMACRENE D SYNTHASE"/>
    <property type="match status" value="1"/>
</dbReference>
<gene>
    <name evidence="8" type="primary">TPS1</name>
    <name evidence="8" type="ORF">AAHA92_10966</name>
</gene>
<dbReference type="Gene3D" id="1.10.600.10">
    <property type="entry name" value="Farnesyl Diphosphate Synthase"/>
    <property type="match status" value="1"/>
</dbReference>
<comment type="similarity">
    <text evidence="3">Belongs to the terpene synthase family.</text>
</comment>
<dbReference type="EMBL" id="JBEAFC010000004">
    <property type="protein sequence ID" value="KAL1560794.1"/>
    <property type="molecule type" value="Genomic_DNA"/>
</dbReference>
<dbReference type="FunFam" id="1.50.10.130:FF:000001">
    <property type="entry name" value="Isoprene synthase, chloroplastic"/>
    <property type="match status" value="1"/>
</dbReference>
<dbReference type="SFLD" id="SFLDG01019">
    <property type="entry name" value="Terpene_Cyclase_Like_1_C_Termi"/>
    <property type="match status" value="1"/>
</dbReference>
<dbReference type="GO" id="GO:0016114">
    <property type="term" value="P:terpenoid biosynthetic process"/>
    <property type="evidence" value="ECO:0007669"/>
    <property type="project" value="UniProtKB-ARBA"/>
</dbReference>
<dbReference type="GO" id="GO:0046872">
    <property type="term" value="F:metal ion binding"/>
    <property type="evidence" value="ECO:0007669"/>
    <property type="project" value="UniProtKB-KW"/>
</dbReference>
<evidence type="ECO:0000259" key="6">
    <source>
        <dbReference type="Pfam" id="PF01397"/>
    </source>
</evidence>
<keyword evidence="5 8" id="KW-0456">Lyase</keyword>
<dbReference type="GO" id="GO:0016829">
    <property type="term" value="F:lyase activity"/>
    <property type="evidence" value="ECO:0007669"/>
    <property type="project" value="UniProtKB-KW"/>
</dbReference>
<dbReference type="Pfam" id="PF01397">
    <property type="entry name" value="Terpene_synth"/>
    <property type="match status" value="1"/>
</dbReference>
<accession>A0ABD1HWE1</accession>
<evidence type="ECO:0000256" key="2">
    <source>
        <dbReference type="ARBA" id="ARBA00004721"/>
    </source>
</evidence>
<dbReference type="InterPro" id="IPR005630">
    <property type="entry name" value="Terpene_synthase_metal-bd"/>
</dbReference>
<evidence type="ECO:0000256" key="4">
    <source>
        <dbReference type="ARBA" id="ARBA00022723"/>
    </source>
</evidence>
<dbReference type="Gene3D" id="1.50.10.130">
    <property type="entry name" value="Terpene synthase, N-terminal domain"/>
    <property type="match status" value="1"/>
</dbReference>
<dbReference type="SUPFAM" id="SSF48576">
    <property type="entry name" value="Terpenoid synthases"/>
    <property type="match status" value="1"/>
</dbReference>
<name>A0ABD1HWE1_SALDI</name>
<dbReference type="InterPro" id="IPR044814">
    <property type="entry name" value="Terpene_cyclase_plant_C1"/>
</dbReference>
<evidence type="ECO:0000256" key="1">
    <source>
        <dbReference type="ARBA" id="ARBA00001946"/>
    </source>
</evidence>